<comment type="caution">
    <text evidence="2">The sequence shown here is derived from an EMBL/GenBank/DDBJ whole genome shotgun (WGS) entry which is preliminary data.</text>
</comment>
<protein>
    <submittedName>
        <fullName evidence="2">Gluconate 2-dehydrogenase gamma chain</fullName>
        <ecNumber evidence="2">1.1.99.3</ecNumber>
    </submittedName>
</protein>
<gene>
    <name evidence="2" type="ORF">E9232_002667</name>
</gene>
<dbReference type="Pfam" id="PF13618">
    <property type="entry name" value="Gluconate_2-dh3"/>
    <property type="match status" value="1"/>
</dbReference>
<feature type="signal peptide" evidence="1">
    <location>
        <begin position="1"/>
        <end position="30"/>
    </location>
</feature>
<dbReference type="EMBL" id="JAVDPW010000004">
    <property type="protein sequence ID" value="MDR6290146.1"/>
    <property type="molecule type" value="Genomic_DNA"/>
</dbReference>
<dbReference type="EC" id="1.1.99.3" evidence="2"/>
<name>A0ABU1JNG2_9PROT</name>
<evidence type="ECO:0000256" key="1">
    <source>
        <dbReference type="SAM" id="SignalP"/>
    </source>
</evidence>
<feature type="chain" id="PRO_5046745707" evidence="1">
    <location>
        <begin position="31"/>
        <end position="249"/>
    </location>
</feature>
<reference evidence="2 3" key="1">
    <citation type="submission" date="2023-07" db="EMBL/GenBank/DDBJ databases">
        <title>Sorghum-associated microbial communities from plants grown in Nebraska, USA.</title>
        <authorList>
            <person name="Schachtman D."/>
        </authorList>
    </citation>
    <scope>NUCLEOTIDE SEQUENCE [LARGE SCALE GENOMIC DNA]</scope>
    <source>
        <strain evidence="2 3">584</strain>
    </source>
</reference>
<accession>A0ABU1JNG2</accession>
<sequence length="249" mass="27247">MSVTVRLGVTRRGLLSSTAALLLTASTIQARTIGGGLPWAPDAGNPPTPIWPAPWAFFTPEEATAVEAAIERLIPNDALGPGAREASCAIFIDRQLAGSYGSSERLYVRPPFAEGTPQQGLQSPLTPAARYRVALAALDTYCRTAYVGRIFARLGPEERDLVLQELERGTVRLDGTDGQAFFEMLLQNTMEGFFADPIHGGNRDMIGWKLVGFPGARYDYRDHVTKHNQPYPLPPVSITGRAEWVQPRR</sequence>
<dbReference type="InterPro" id="IPR027056">
    <property type="entry name" value="Gluconate_2DH_su3"/>
</dbReference>
<proteinExistence type="predicted"/>
<evidence type="ECO:0000313" key="3">
    <source>
        <dbReference type="Proteomes" id="UP001262410"/>
    </source>
</evidence>
<organism evidence="2 3">
    <name type="scientific">Inquilinus ginsengisoli</name>
    <dbReference type="NCBI Taxonomy" id="363840"/>
    <lineage>
        <taxon>Bacteria</taxon>
        <taxon>Pseudomonadati</taxon>
        <taxon>Pseudomonadota</taxon>
        <taxon>Alphaproteobacteria</taxon>
        <taxon>Rhodospirillales</taxon>
        <taxon>Rhodospirillaceae</taxon>
        <taxon>Inquilinus</taxon>
    </lineage>
</organism>
<dbReference type="GO" id="GO:0033717">
    <property type="term" value="F:gluconate 2-dehydrogenase (acceptor) activity"/>
    <property type="evidence" value="ECO:0007669"/>
    <property type="project" value="UniProtKB-EC"/>
</dbReference>
<keyword evidence="2" id="KW-0560">Oxidoreductase</keyword>
<dbReference type="RefSeq" id="WP_309794598.1">
    <property type="nucleotide sequence ID" value="NZ_JAVDPW010000004.1"/>
</dbReference>
<evidence type="ECO:0000313" key="2">
    <source>
        <dbReference type="EMBL" id="MDR6290146.1"/>
    </source>
</evidence>
<keyword evidence="3" id="KW-1185">Reference proteome</keyword>
<keyword evidence="1" id="KW-0732">Signal</keyword>
<dbReference type="Proteomes" id="UP001262410">
    <property type="component" value="Unassembled WGS sequence"/>
</dbReference>